<proteinExistence type="predicted"/>
<reference evidence="1 2" key="1">
    <citation type="submission" date="2018-09" db="EMBL/GenBank/DDBJ databases">
        <title>Profundibacter amoris BAR1 gen. nov., sp. nov., a new member of the Roseobacter clade isolated at Lokis Castle Vent Field on the Arctic Mid-Oceanic Ridge.</title>
        <authorList>
            <person name="Le Moine Bauer S."/>
            <person name="Sjoeberg A.G."/>
            <person name="L'Haridon S."/>
            <person name="Stokke R."/>
            <person name="Roalkvam I."/>
            <person name="Steen I.H."/>
            <person name="Dahle H."/>
        </authorList>
    </citation>
    <scope>NUCLEOTIDE SEQUENCE [LARGE SCALE GENOMIC DNA]</scope>
    <source>
        <strain evidence="1 2">BAR1</strain>
    </source>
</reference>
<organism evidence="1 2">
    <name type="scientific">Profundibacter amoris</name>
    <dbReference type="NCBI Taxonomy" id="2171755"/>
    <lineage>
        <taxon>Bacteria</taxon>
        <taxon>Pseudomonadati</taxon>
        <taxon>Pseudomonadota</taxon>
        <taxon>Alphaproteobacteria</taxon>
        <taxon>Rhodobacterales</taxon>
        <taxon>Paracoccaceae</taxon>
        <taxon>Profundibacter</taxon>
    </lineage>
</organism>
<dbReference type="Proteomes" id="UP000261704">
    <property type="component" value="Chromosome"/>
</dbReference>
<accession>A0A347UEH4</accession>
<dbReference type="KEGG" id="pamo:BAR1_04465"/>
<evidence type="ECO:0000313" key="1">
    <source>
        <dbReference type="EMBL" id="AXX97252.1"/>
    </source>
</evidence>
<sequence>MPDTVRPLWRELPLTRGTLLERGLRVHGVWTMHIGLDMPPRVYVDWQSEPNRHERAVSEHLVVARKIIHIEPGGNKPWME</sequence>
<gene>
    <name evidence="1" type="ORF">BAR1_04465</name>
</gene>
<evidence type="ECO:0000313" key="2">
    <source>
        <dbReference type="Proteomes" id="UP000261704"/>
    </source>
</evidence>
<dbReference type="RefSeq" id="WP_118941910.1">
    <property type="nucleotide sequence ID" value="NZ_CP032125.1"/>
</dbReference>
<dbReference type="OrthoDB" id="9858832at2"/>
<dbReference type="AlphaFoldDB" id="A0A347UEH4"/>
<name>A0A347UEH4_9RHOB</name>
<keyword evidence="2" id="KW-1185">Reference proteome</keyword>
<protein>
    <submittedName>
        <fullName evidence="1">Uncharacterized protein</fullName>
    </submittedName>
</protein>
<dbReference type="EMBL" id="CP032125">
    <property type="protein sequence ID" value="AXX97252.1"/>
    <property type="molecule type" value="Genomic_DNA"/>
</dbReference>